<dbReference type="Gene3D" id="3.40.50.620">
    <property type="entry name" value="HUPs"/>
    <property type="match status" value="1"/>
</dbReference>
<evidence type="ECO:0000313" key="4">
    <source>
        <dbReference type="Proteomes" id="UP001257060"/>
    </source>
</evidence>
<accession>A0ABU2GCX3</accession>
<evidence type="ECO:0000313" key="3">
    <source>
        <dbReference type="EMBL" id="MDS0298653.1"/>
    </source>
</evidence>
<dbReference type="PRINTS" id="PR01438">
    <property type="entry name" value="UNVRSLSTRESS"/>
</dbReference>
<feature type="domain" description="UspA" evidence="2">
    <location>
        <begin position="8"/>
        <end position="98"/>
    </location>
</feature>
<name>A0ABU2GCX3_9EURY</name>
<dbReference type="InterPro" id="IPR006016">
    <property type="entry name" value="UspA"/>
</dbReference>
<sequence>MSASGVGDIADDLTEALDQEAEEALSQAEQVADEAGVSYERAVLEGFAEDAISQYSADNGVDLIVIGESDDSTFAEQLFGSTTEDVLESVTTSVLVARE</sequence>
<dbReference type="PANTHER" id="PTHR46268">
    <property type="entry name" value="STRESS RESPONSE PROTEIN NHAX"/>
    <property type="match status" value="1"/>
</dbReference>
<keyword evidence="4" id="KW-1185">Reference proteome</keyword>
<dbReference type="CDD" id="cd00293">
    <property type="entry name" value="USP-like"/>
    <property type="match status" value="1"/>
</dbReference>
<organism evidence="3 4">
    <name type="scientific">Halogeometricum salsisoli</name>
    <dbReference type="NCBI Taxonomy" id="2950536"/>
    <lineage>
        <taxon>Archaea</taxon>
        <taxon>Methanobacteriati</taxon>
        <taxon>Methanobacteriota</taxon>
        <taxon>Stenosarchaea group</taxon>
        <taxon>Halobacteria</taxon>
        <taxon>Halobacteriales</taxon>
        <taxon>Haloferacaceae</taxon>
        <taxon>Halogeometricum</taxon>
    </lineage>
</organism>
<gene>
    <name evidence="3" type="ORF">NDI76_07855</name>
</gene>
<evidence type="ECO:0000259" key="2">
    <source>
        <dbReference type="Pfam" id="PF00582"/>
    </source>
</evidence>
<reference evidence="3 4" key="1">
    <citation type="submission" date="2022-06" db="EMBL/GenBank/DDBJ databases">
        <title>Halogeometricum sp. a new haloarchaeum isolate from saline soil.</title>
        <authorList>
            <person name="Strakova D."/>
            <person name="Galisteo C."/>
            <person name="Sanchez-Porro C."/>
            <person name="Ventosa A."/>
        </authorList>
    </citation>
    <scope>NUCLEOTIDE SEQUENCE [LARGE SCALE GENOMIC DNA]</scope>
    <source>
        <strain evidence="3 4">S1BR25-6</strain>
    </source>
</reference>
<comment type="similarity">
    <text evidence="1">Belongs to the universal stress protein A family.</text>
</comment>
<dbReference type="RefSeq" id="WP_310923450.1">
    <property type="nucleotide sequence ID" value="NZ_JAMQOP010000001.1"/>
</dbReference>
<dbReference type="Pfam" id="PF00582">
    <property type="entry name" value="Usp"/>
    <property type="match status" value="1"/>
</dbReference>
<dbReference type="EMBL" id="JAMQOP010000001">
    <property type="protein sequence ID" value="MDS0298653.1"/>
    <property type="molecule type" value="Genomic_DNA"/>
</dbReference>
<dbReference type="PANTHER" id="PTHR46268:SF6">
    <property type="entry name" value="UNIVERSAL STRESS PROTEIN UP12"/>
    <property type="match status" value="1"/>
</dbReference>
<dbReference type="SUPFAM" id="SSF52402">
    <property type="entry name" value="Adenine nucleotide alpha hydrolases-like"/>
    <property type="match status" value="1"/>
</dbReference>
<dbReference type="InterPro" id="IPR014729">
    <property type="entry name" value="Rossmann-like_a/b/a_fold"/>
</dbReference>
<proteinExistence type="inferred from homology"/>
<comment type="caution">
    <text evidence="3">The sequence shown here is derived from an EMBL/GenBank/DDBJ whole genome shotgun (WGS) entry which is preliminary data.</text>
</comment>
<evidence type="ECO:0000256" key="1">
    <source>
        <dbReference type="ARBA" id="ARBA00008791"/>
    </source>
</evidence>
<dbReference type="Proteomes" id="UP001257060">
    <property type="component" value="Unassembled WGS sequence"/>
</dbReference>
<dbReference type="InterPro" id="IPR006015">
    <property type="entry name" value="Universal_stress_UspA"/>
</dbReference>
<protein>
    <submittedName>
        <fullName evidence="3">Universal stress protein</fullName>
    </submittedName>
</protein>